<name>A0A564YD02_HYMDI</name>
<accession>A0A564YD02</accession>
<evidence type="ECO:0000313" key="2">
    <source>
        <dbReference type="Proteomes" id="UP000321570"/>
    </source>
</evidence>
<dbReference type="Proteomes" id="UP000321570">
    <property type="component" value="Unassembled WGS sequence"/>
</dbReference>
<dbReference type="EMBL" id="CABIJS010000123">
    <property type="protein sequence ID" value="VUZ44473.1"/>
    <property type="molecule type" value="Genomic_DNA"/>
</dbReference>
<reference evidence="1 2" key="1">
    <citation type="submission" date="2019-07" db="EMBL/GenBank/DDBJ databases">
        <authorList>
            <person name="Jastrzebski P J."/>
            <person name="Paukszto L."/>
            <person name="Jastrzebski P J."/>
        </authorList>
    </citation>
    <scope>NUCLEOTIDE SEQUENCE [LARGE SCALE GENOMIC DNA]</scope>
    <source>
        <strain evidence="1 2">WMS-il1</strain>
    </source>
</reference>
<sequence>MEMSVKEMQTDPIKVSTVMHTKFPASNSDGFSVVSGEGHVRISPLPPQSLSVNADTDASVETHQTIVKSPWTESLANGRPAYIFHLGPMEAITRASEDINKNHLI</sequence>
<protein>
    <submittedName>
        <fullName evidence="1">Uncharacterized protein</fullName>
    </submittedName>
</protein>
<dbReference type="AlphaFoldDB" id="A0A564YD02"/>
<proteinExistence type="predicted"/>
<gene>
    <name evidence="1" type="ORF">WMSIL1_LOCUS4643</name>
</gene>
<evidence type="ECO:0000313" key="1">
    <source>
        <dbReference type="EMBL" id="VUZ44473.1"/>
    </source>
</evidence>
<organism evidence="1 2">
    <name type="scientific">Hymenolepis diminuta</name>
    <name type="common">Rat tapeworm</name>
    <dbReference type="NCBI Taxonomy" id="6216"/>
    <lineage>
        <taxon>Eukaryota</taxon>
        <taxon>Metazoa</taxon>
        <taxon>Spiralia</taxon>
        <taxon>Lophotrochozoa</taxon>
        <taxon>Platyhelminthes</taxon>
        <taxon>Cestoda</taxon>
        <taxon>Eucestoda</taxon>
        <taxon>Cyclophyllidea</taxon>
        <taxon>Hymenolepididae</taxon>
        <taxon>Hymenolepis</taxon>
    </lineage>
</organism>
<keyword evidence="2" id="KW-1185">Reference proteome</keyword>